<evidence type="ECO:0000313" key="3">
    <source>
        <dbReference type="Proteomes" id="UP000237466"/>
    </source>
</evidence>
<keyword evidence="2" id="KW-0378">Hydrolase</keyword>
<reference evidence="2 3" key="1">
    <citation type="journal article" date="2018" name="Front. Microbiol.">
        <title>Phylogeny of Vibrio vulnificus from the Analysis of the Core-Genome: Implications for Intra-Species Taxonomy.</title>
        <authorList>
            <person name="Roig F.J."/>
            <person name="Gonzalez-Candelas F."/>
            <person name="Sanjuan E."/>
            <person name="Fouz B."/>
            <person name="Feil E.J."/>
            <person name="Llorens C."/>
            <person name="Baker-Austin C."/>
            <person name="Oliver J.D."/>
            <person name="Danin-Poleg Y."/>
            <person name="Gibas C.J."/>
            <person name="Kashi Y."/>
            <person name="Gulig P.A."/>
            <person name="Morrison S.S."/>
            <person name="Amaro C."/>
        </authorList>
    </citation>
    <scope>NUCLEOTIDE SEQUENCE [LARGE SCALE GENOMIC DNA]</scope>
    <source>
        <strain evidence="2 3">CECT4608</strain>
    </source>
</reference>
<organism evidence="2 3">
    <name type="scientific">Vibrio vulnificus</name>
    <dbReference type="NCBI Taxonomy" id="672"/>
    <lineage>
        <taxon>Bacteria</taxon>
        <taxon>Pseudomonadati</taxon>
        <taxon>Pseudomonadota</taxon>
        <taxon>Gammaproteobacteria</taxon>
        <taxon>Vibrionales</taxon>
        <taxon>Vibrionaceae</taxon>
        <taxon>Vibrio</taxon>
    </lineage>
</organism>
<proteinExistence type="predicted"/>
<accession>A0A1W6MA30</accession>
<dbReference type="SUPFAM" id="SSF101386">
    <property type="entry name" value="all-alpha NTP pyrophosphatases"/>
    <property type="match status" value="1"/>
</dbReference>
<dbReference type="GO" id="GO:0016787">
    <property type="term" value="F:hydrolase activity"/>
    <property type="evidence" value="ECO:0007669"/>
    <property type="project" value="UniProtKB-KW"/>
</dbReference>
<feature type="domain" description="NTP pyrophosphohydrolase MazG-like" evidence="1">
    <location>
        <begin position="27"/>
        <end position="93"/>
    </location>
</feature>
<dbReference type="InterPro" id="IPR004518">
    <property type="entry name" value="MazG-like_dom"/>
</dbReference>
<gene>
    <name evidence="2" type="ORF">CRN52_02585</name>
</gene>
<evidence type="ECO:0000259" key="1">
    <source>
        <dbReference type="Pfam" id="PF03819"/>
    </source>
</evidence>
<dbReference type="RefSeq" id="WP_011151966.1">
    <property type="nucleotide sequence ID" value="NZ_CBCSFK010000001.1"/>
</dbReference>
<evidence type="ECO:0000313" key="2">
    <source>
        <dbReference type="EMBL" id="POB49637.1"/>
    </source>
</evidence>
<comment type="caution">
    <text evidence="2">The sequence shown here is derived from an EMBL/GenBank/DDBJ whole genome shotgun (WGS) entry which is preliminary data.</text>
</comment>
<sequence>MKDFEQLLEVVRRKAKYDQSNSWYLGPHTYLNELKKEVDEVFDEIPRERTCYLEDELADVLWDYLNAIVALEKESEIRLDSILHRAYVKYSQRVAAIESGTDWADIKEAQKQALEQEYSQSSR</sequence>
<dbReference type="OMA" id="FKGVETY"/>
<dbReference type="Proteomes" id="UP000237466">
    <property type="component" value="Unassembled WGS sequence"/>
</dbReference>
<protein>
    <submittedName>
        <fullName evidence="2">Nucleotide pyrophosphohydrolase</fullName>
    </submittedName>
</protein>
<dbReference type="CDD" id="cd11523">
    <property type="entry name" value="NTP-PPase"/>
    <property type="match status" value="1"/>
</dbReference>
<dbReference type="Gene3D" id="1.10.287.1080">
    <property type="entry name" value="MazG-like"/>
    <property type="match status" value="1"/>
</dbReference>
<name>A0A1W6MA30_VIBVL</name>
<dbReference type="KEGG" id="vvl:VV93_v1c36170"/>
<dbReference type="Pfam" id="PF03819">
    <property type="entry name" value="MazG"/>
    <property type="match status" value="1"/>
</dbReference>
<dbReference type="AlphaFoldDB" id="A0A1W6MA30"/>
<dbReference type="EMBL" id="PDGH01000027">
    <property type="protein sequence ID" value="POB49637.1"/>
    <property type="molecule type" value="Genomic_DNA"/>
</dbReference>